<dbReference type="RefSeq" id="XP_034111607.1">
    <property type="nucleotide sequence ID" value="XM_034255716.2"/>
</dbReference>
<feature type="compositionally biased region" description="Polar residues" evidence="3">
    <location>
        <begin position="1134"/>
        <end position="1151"/>
    </location>
</feature>
<feature type="region of interest" description="Disordered" evidence="3">
    <location>
        <begin position="195"/>
        <end position="272"/>
    </location>
</feature>
<feature type="compositionally biased region" description="Gly residues" evidence="3">
    <location>
        <begin position="1006"/>
        <end position="1016"/>
    </location>
</feature>
<protein>
    <submittedName>
        <fullName evidence="7">SR-related and CTD-associated factor 4 isoform X1</fullName>
    </submittedName>
</protein>
<feature type="compositionally biased region" description="Basic and acidic residues" evidence="3">
    <location>
        <begin position="210"/>
        <end position="226"/>
    </location>
</feature>
<dbReference type="InterPro" id="IPR035979">
    <property type="entry name" value="RBD_domain_sf"/>
</dbReference>
<evidence type="ECO:0000313" key="6">
    <source>
        <dbReference type="Proteomes" id="UP000515160"/>
    </source>
</evidence>
<feature type="compositionally biased region" description="Basic and acidic residues" evidence="3">
    <location>
        <begin position="1088"/>
        <end position="1099"/>
    </location>
</feature>
<feature type="region of interest" description="Disordered" evidence="3">
    <location>
        <begin position="1279"/>
        <end position="1355"/>
    </location>
</feature>
<evidence type="ECO:0000313" key="7">
    <source>
        <dbReference type="RefSeq" id="XP_034111607.1"/>
    </source>
</evidence>
<evidence type="ECO:0000259" key="5">
    <source>
        <dbReference type="PROSITE" id="PS51391"/>
    </source>
</evidence>
<proteinExistence type="predicted"/>
<evidence type="ECO:0000259" key="4">
    <source>
        <dbReference type="PROSITE" id="PS50102"/>
    </source>
</evidence>
<dbReference type="PANTHER" id="PTHR23140:SF4">
    <property type="entry name" value="PROTEIN CBR-NRD-1"/>
    <property type="match status" value="1"/>
</dbReference>
<dbReference type="CDD" id="cd16983">
    <property type="entry name" value="CID_SCAF8_like"/>
    <property type="match status" value="1"/>
</dbReference>
<dbReference type="SUPFAM" id="SSF54928">
    <property type="entry name" value="RNA-binding domain, RBD"/>
    <property type="match status" value="1"/>
</dbReference>
<feature type="compositionally biased region" description="Basic and acidic residues" evidence="3">
    <location>
        <begin position="466"/>
        <end position="493"/>
    </location>
</feature>
<dbReference type="PROSITE" id="PS50102">
    <property type="entry name" value="RRM"/>
    <property type="match status" value="1"/>
</dbReference>
<dbReference type="Proteomes" id="UP000515160">
    <property type="component" value="Chromosome 3"/>
</dbReference>
<feature type="compositionally biased region" description="Gly residues" evidence="3">
    <location>
        <begin position="931"/>
        <end position="942"/>
    </location>
</feature>
<dbReference type="InterPro" id="IPR006569">
    <property type="entry name" value="CID_dom"/>
</dbReference>
<reference evidence="7" key="1">
    <citation type="submission" date="2025-08" db="UniProtKB">
        <authorList>
            <consortium name="RefSeq"/>
        </authorList>
    </citation>
    <scope>IDENTIFICATION</scope>
    <source>
        <strain evidence="7">15112-1751.03</strain>
        <tissue evidence="7">Whole Adult</tissue>
    </source>
</reference>
<dbReference type="InterPro" id="IPR012677">
    <property type="entry name" value="Nucleotide-bd_a/b_plait_sf"/>
</dbReference>
<dbReference type="PANTHER" id="PTHR23140">
    <property type="entry name" value="RNA PROCESSING PROTEIN LD23810P"/>
    <property type="match status" value="1"/>
</dbReference>
<dbReference type="SUPFAM" id="SSF48464">
    <property type="entry name" value="ENTH/VHS domain"/>
    <property type="match status" value="1"/>
</dbReference>
<feature type="compositionally biased region" description="Polar residues" evidence="3">
    <location>
        <begin position="237"/>
        <end position="248"/>
    </location>
</feature>
<dbReference type="FunFam" id="3.30.70.330:FF:000576">
    <property type="entry name" value="Uncharacterized protein, isoform B"/>
    <property type="match status" value="1"/>
</dbReference>
<feature type="compositionally biased region" description="Low complexity" evidence="3">
    <location>
        <begin position="1190"/>
        <end position="1214"/>
    </location>
</feature>
<feature type="compositionally biased region" description="Basic and acidic residues" evidence="3">
    <location>
        <begin position="1180"/>
        <end position="1189"/>
    </location>
</feature>
<dbReference type="Gene3D" id="1.25.40.90">
    <property type="match status" value="1"/>
</dbReference>
<dbReference type="GO" id="GO:0005634">
    <property type="term" value="C:nucleus"/>
    <property type="evidence" value="ECO:0007669"/>
    <property type="project" value="TreeGrafter"/>
</dbReference>
<dbReference type="CTD" id="37411"/>
<evidence type="ECO:0000256" key="3">
    <source>
        <dbReference type="SAM" id="MobiDB-lite"/>
    </source>
</evidence>
<feature type="domain" description="RRM" evidence="4">
    <location>
        <begin position="506"/>
        <end position="578"/>
    </location>
</feature>
<accession>A0A6P8Z4I9</accession>
<sequence length="1355" mass="146107">METVVAFNNELSGLYDSRPPISKAKMAAITKSAMRAIKFYKHVVQSVEKFILKCKPEYKVPGLYVIDSIVRQSRHQYGTEKDVFAPRFQRNLTDTFANLFRCAPEDKSRIIRVLNLWQKNNVFKSDVIQPIFDLADPSHPIYHQMPPIVGAGNLSSGPGPSGSGGTINLSDISSGNAANGLNASGMSNMDLSSVVDDSMGGAMPDLSQLSHDKCSSSSRRHMEQHYMKRQQQQHQHNLSQTVSSSGSKSRFDCGPSSKSHHHNKYGKSSSSHDLDYDVREILDDDDGDMMMSMGDDHHCMGDDSPPGSTNLLDNNNLKQLLNDPNVLRQLQTLQNFQKFKQQEENQKHRYPDDALQQHLQNVLKGTAGMPPGVAMGLGHSDVTDMNKDVEFISEQQPIEVINLDGADSRSPTPDRDRYKRSRRSSRSRSPRSRGGGNNNDRDRGSRRRNSRSRSRSPRSSRRRGSRDRDRMDRSTRDKERDREHERERRKKGLPDIKKDHLSVCSTTLWVGHLSKLVYQEELSDTFGEYGDIVSIDQIVPRGCAFIVMNRRQDAHKAMQSLKNHKLQGRAITISWAAGKGVKSKEWKDFWDLELGVTYVPWNKLSTDTDLDSLEEGGMFDEDTMPGWMKQKINQAKNVKENKGTGLPGELNAGPPVGPPGLLFGIDTTQPPPVAPAPHGGPGAPPPALMGIVPGQFQMAPPMGGPPPQRMLGPMGPMNHPMGGMAMPPNMVPGMPPPMMMPPNMMPPGFPGIAGPPPHPLGLPPGAQFPPPGAVPPPMVAIATTASSAAGNVSDDQMDIEMELEDASPSVAQQQQQAPNFSQPPPIFAGAAAPSNNVEAVVAAAANELFQRERARGAGGGSSRWGGRDDIAEASERWRNENGGAGAGGPLPLSGAFNEARARLNLNSMEHGNMPRPEFMGGVDFDNRSGAGPRGMGPGGPRGGNHNAGNGGGGVGGDFFQPNMNQNRFNQPTSLMQMRIPPPAAFNQRMGGPGAGNGVGPMFMRNQGGGGPGGRQQGPGFFNPRNPFNDNQRGQGGRGGGNRGSMGGRGGRWSDDEDEGGKNNNSNNNNNNIFKRRGGGGPGGPGNRFRGEREGEDRRSGNGRGARGGQRSEERERAPSNNRRGSRDDSNRHSVSSSDENTLQGKSSSTSGAEDVKSKQAVAAPSASNSSKVDTEEDWDRELQEYDARMEAQQAAEAAAAEAAAAGVAAVDVAVTESANEERHDNAGETLTETAPTTETEEFARPAVQHNTEAPKPKAASPICTPLYDELPPPAAAVDVPAAEPRQVEQLMEETLPKNNTPPRAAEEEVAPKPEVQQLETPFEAAPAAALESTKAKEDGAEPVANAQPEVEAADS</sequence>
<evidence type="ECO:0000256" key="1">
    <source>
        <dbReference type="ARBA" id="ARBA00022884"/>
    </source>
</evidence>
<dbReference type="InterPro" id="IPR000504">
    <property type="entry name" value="RRM_dom"/>
</dbReference>
<feature type="compositionally biased region" description="Basic residues" evidence="3">
    <location>
        <begin position="418"/>
        <end position="431"/>
    </location>
</feature>
<dbReference type="Pfam" id="PF04818">
    <property type="entry name" value="CID"/>
    <property type="match status" value="1"/>
</dbReference>
<gene>
    <name evidence="7" type="primary">LOC117572682</name>
</gene>
<feature type="domain" description="CID" evidence="5">
    <location>
        <begin position="1"/>
        <end position="139"/>
    </location>
</feature>
<dbReference type="GO" id="GO:0003723">
    <property type="term" value="F:RNA binding"/>
    <property type="evidence" value="ECO:0007669"/>
    <property type="project" value="UniProtKB-UniRule"/>
</dbReference>
<feature type="region of interest" description="Disordered" evidence="3">
    <location>
        <begin position="927"/>
        <end position="956"/>
    </location>
</feature>
<dbReference type="SMART" id="SM00360">
    <property type="entry name" value="RRM"/>
    <property type="match status" value="1"/>
</dbReference>
<dbReference type="SMART" id="SM00582">
    <property type="entry name" value="RPR"/>
    <property type="match status" value="1"/>
</dbReference>
<keyword evidence="6" id="KW-1185">Reference proteome</keyword>
<dbReference type="OrthoDB" id="79367at2759"/>
<dbReference type="Gene3D" id="3.30.70.330">
    <property type="match status" value="1"/>
</dbReference>
<feature type="compositionally biased region" description="Low complexity" evidence="3">
    <location>
        <begin position="1062"/>
        <end position="1071"/>
    </location>
</feature>
<dbReference type="Pfam" id="PF00076">
    <property type="entry name" value="RRM_1"/>
    <property type="match status" value="1"/>
</dbReference>
<name>A0A6P8Z4I9_DROAB</name>
<dbReference type="CDD" id="cd12227">
    <property type="entry name" value="RRM_SCAF4_SCAF8"/>
    <property type="match status" value="1"/>
</dbReference>
<organism evidence="6 7">
    <name type="scientific">Drosophila albomicans</name>
    <name type="common">Fruit fly</name>
    <dbReference type="NCBI Taxonomy" id="7291"/>
    <lineage>
        <taxon>Eukaryota</taxon>
        <taxon>Metazoa</taxon>
        <taxon>Ecdysozoa</taxon>
        <taxon>Arthropoda</taxon>
        <taxon>Hexapoda</taxon>
        <taxon>Insecta</taxon>
        <taxon>Pterygota</taxon>
        <taxon>Neoptera</taxon>
        <taxon>Endopterygota</taxon>
        <taxon>Diptera</taxon>
        <taxon>Brachycera</taxon>
        <taxon>Muscomorpha</taxon>
        <taxon>Ephydroidea</taxon>
        <taxon>Drosophilidae</taxon>
        <taxon>Drosophila</taxon>
    </lineage>
</organism>
<feature type="compositionally biased region" description="Low complexity" evidence="3">
    <location>
        <begin position="1228"/>
        <end position="1237"/>
    </location>
</feature>
<feature type="compositionally biased region" description="Basic residues" evidence="3">
    <location>
        <begin position="444"/>
        <end position="465"/>
    </location>
</feature>
<dbReference type="GeneID" id="117572682"/>
<dbReference type="InterPro" id="IPR008942">
    <property type="entry name" value="ENTH_VHS"/>
</dbReference>
<feature type="compositionally biased region" description="Gly residues" evidence="3">
    <location>
        <begin position="1033"/>
        <end position="1050"/>
    </location>
</feature>
<keyword evidence="1 2" id="KW-0694">RNA-binding</keyword>
<feature type="region of interest" description="Disordered" evidence="3">
    <location>
        <begin position="987"/>
        <end position="1266"/>
    </location>
</feature>
<dbReference type="PROSITE" id="PS51391">
    <property type="entry name" value="CID"/>
    <property type="match status" value="1"/>
</dbReference>
<dbReference type="FunFam" id="1.25.40.90:FF:000004">
    <property type="entry name" value="splicing factor, arginine/serine-rich 15"/>
    <property type="match status" value="1"/>
</dbReference>
<dbReference type="InterPro" id="IPR051485">
    <property type="entry name" value="SR-CTD_assoc_factor"/>
</dbReference>
<evidence type="ECO:0000256" key="2">
    <source>
        <dbReference type="PROSITE-ProRule" id="PRU00176"/>
    </source>
</evidence>
<feature type="region of interest" description="Disordered" evidence="3">
    <location>
        <begin position="394"/>
        <end position="493"/>
    </location>
</feature>